<dbReference type="AlphaFoldDB" id="A0A413RAK0"/>
<gene>
    <name evidence="2" type="ORF">DW944_03960</name>
</gene>
<dbReference type="NCBIfam" id="TIGR02669">
    <property type="entry name" value="SpoIID_LytB"/>
    <property type="match status" value="1"/>
</dbReference>
<name>A0A413RAK0_9FIRM</name>
<protein>
    <submittedName>
        <fullName evidence="2">SpoIID/LytB domain-containing protein</fullName>
    </submittedName>
</protein>
<sequence length="342" mass="39143">MTDRKKFIMLILFSIFFPLVIGSVCVLVNGNKISKAKPSGKTILVDNKNYSFEMDMENFISYVLMAQMYESEPEELLKAKSVIIRTYILYKMKDKAQIAASDLGMEYRNYGELKNSRFQDFCRENIKSPKGMAAYFTGIGSYKIYNEKNKKIKRIVDKTKGKIIKKQGETILPLFHNISNGKTRLGEEILGKEYSYLKSVICQNDIKEKEYLCTRYLTVNEFKEKLSANGIVVFKDGKEILKNIKDKKEIINLITVEKDKEGYALKIRIGDTVVLADDFSKALGLNSTDMSIEEYEKGIRITTKGNGHGFGMSISYARYLAGHGKPWQEILSTFYDGKIVEY</sequence>
<accession>A0A413RAK0</accession>
<organism evidence="2 3">
    <name type="scientific">Eubacterium ventriosum</name>
    <dbReference type="NCBI Taxonomy" id="39496"/>
    <lineage>
        <taxon>Bacteria</taxon>
        <taxon>Bacillati</taxon>
        <taxon>Bacillota</taxon>
        <taxon>Clostridia</taxon>
        <taxon>Eubacteriales</taxon>
        <taxon>Eubacteriaceae</taxon>
        <taxon>Eubacterium</taxon>
    </lineage>
</organism>
<dbReference type="Pfam" id="PF08486">
    <property type="entry name" value="SpoIID"/>
    <property type="match status" value="1"/>
</dbReference>
<feature type="domain" description="Sporulation stage II protein D amidase enhancer LytB N-terminal" evidence="1">
    <location>
        <begin position="53"/>
        <end position="164"/>
    </location>
</feature>
<dbReference type="Proteomes" id="UP000284779">
    <property type="component" value="Unassembled WGS sequence"/>
</dbReference>
<dbReference type="EMBL" id="QSFD01000003">
    <property type="protein sequence ID" value="RHA19505.1"/>
    <property type="molecule type" value="Genomic_DNA"/>
</dbReference>
<evidence type="ECO:0000259" key="1">
    <source>
        <dbReference type="Pfam" id="PF08486"/>
    </source>
</evidence>
<comment type="caution">
    <text evidence="2">The sequence shown here is derived from an EMBL/GenBank/DDBJ whole genome shotgun (WGS) entry which is preliminary data.</text>
</comment>
<dbReference type="InterPro" id="IPR013693">
    <property type="entry name" value="SpoIID/LytB_N"/>
</dbReference>
<evidence type="ECO:0000313" key="2">
    <source>
        <dbReference type="EMBL" id="RHA19505.1"/>
    </source>
</evidence>
<dbReference type="RefSeq" id="WP_117969875.1">
    <property type="nucleotide sequence ID" value="NZ_CAUBDO010000004.1"/>
</dbReference>
<dbReference type="InterPro" id="IPR013486">
    <property type="entry name" value="SpoIID/LytB"/>
</dbReference>
<evidence type="ECO:0000313" key="3">
    <source>
        <dbReference type="Proteomes" id="UP000284779"/>
    </source>
</evidence>
<proteinExistence type="predicted"/>
<reference evidence="2 3" key="1">
    <citation type="submission" date="2018-08" db="EMBL/GenBank/DDBJ databases">
        <title>A genome reference for cultivated species of the human gut microbiota.</title>
        <authorList>
            <person name="Zou Y."/>
            <person name="Xue W."/>
            <person name="Luo G."/>
        </authorList>
    </citation>
    <scope>NUCLEOTIDE SEQUENCE [LARGE SCALE GENOMIC DNA]</scope>
    <source>
        <strain evidence="2 3">AM44-11BH</strain>
    </source>
</reference>
<dbReference type="GO" id="GO:0030435">
    <property type="term" value="P:sporulation resulting in formation of a cellular spore"/>
    <property type="evidence" value="ECO:0007669"/>
    <property type="project" value="InterPro"/>
</dbReference>
<keyword evidence="3" id="KW-1185">Reference proteome</keyword>